<dbReference type="InterPro" id="IPR013783">
    <property type="entry name" value="Ig-like_fold"/>
</dbReference>
<evidence type="ECO:0000313" key="3">
    <source>
        <dbReference type="Proteomes" id="UP001187343"/>
    </source>
</evidence>
<name>A0AA88TWT2_9TELE</name>
<proteinExistence type="predicted"/>
<dbReference type="AlphaFoldDB" id="A0AA88TWT2"/>
<protein>
    <recommendedName>
        <fullName evidence="1">Immunoglobulin V-set domain-containing protein</fullName>
    </recommendedName>
</protein>
<dbReference type="EMBL" id="JAUYZG010000003">
    <property type="protein sequence ID" value="KAK2911821.1"/>
    <property type="molecule type" value="Genomic_DNA"/>
</dbReference>
<feature type="domain" description="Immunoglobulin V-set" evidence="1">
    <location>
        <begin position="5"/>
        <end position="100"/>
    </location>
</feature>
<dbReference type="Pfam" id="PF07686">
    <property type="entry name" value="V-set"/>
    <property type="match status" value="1"/>
</dbReference>
<dbReference type="Proteomes" id="UP001187343">
    <property type="component" value="Unassembled WGS sequence"/>
</dbReference>
<gene>
    <name evidence="2" type="ORF">Q8A67_003954</name>
</gene>
<evidence type="ECO:0000313" key="2">
    <source>
        <dbReference type="EMBL" id="KAK2911821.1"/>
    </source>
</evidence>
<dbReference type="InterPro" id="IPR013106">
    <property type="entry name" value="Ig_V-set"/>
</dbReference>
<evidence type="ECO:0000259" key="1">
    <source>
        <dbReference type="Pfam" id="PF07686"/>
    </source>
</evidence>
<dbReference type="Gene3D" id="2.60.40.10">
    <property type="entry name" value="Immunoglobulins"/>
    <property type="match status" value="1"/>
</dbReference>
<comment type="caution">
    <text evidence="2">The sequence shown here is derived from an EMBL/GenBank/DDBJ whole genome shotgun (WGS) entry which is preliminary data.</text>
</comment>
<accession>A0AA88TWT2</accession>
<organism evidence="2 3">
    <name type="scientific">Cirrhinus molitorella</name>
    <name type="common">mud carp</name>
    <dbReference type="NCBI Taxonomy" id="172907"/>
    <lineage>
        <taxon>Eukaryota</taxon>
        <taxon>Metazoa</taxon>
        <taxon>Chordata</taxon>
        <taxon>Craniata</taxon>
        <taxon>Vertebrata</taxon>
        <taxon>Euteleostomi</taxon>
        <taxon>Actinopterygii</taxon>
        <taxon>Neopterygii</taxon>
        <taxon>Teleostei</taxon>
        <taxon>Ostariophysi</taxon>
        <taxon>Cypriniformes</taxon>
        <taxon>Cyprinidae</taxon>
        <taxon>Labeoninae</taxon>
        <taxon>Labeonini</taxon>
        <taxon>Cirrhinus</taxon>
    </lineage>
</organism>
<reference evidence="2" key="1">
    <citation type="submission" date="2023-08" db="EMBL/GenBank/DDBJ databases">
        <title>Chromosome-level Genome Assembly of mud carp (Cirrhinus molitorella).</title>
        <authorList>
            <person name="Liu H."/>
        </authorList>
    </citation>
    <scope>NUCLEOTIDE SEQUENCE</scope>
    <source>
        <strain evidence="2">Prfri</strain>
        <tissue evidence="2">Muscle</tissue>
    </source>
</reference>
<dbReference type="InterPro" id="IPR036179">
    <property type="entry name" value="Ig-like_dom_sf"/>
</dbReference>
<keyword evidence="3" id="KW-1185">Reference proteome</keyword>
<dbReference type="SUPFAM" id="SSF48726">
    <property type="entry name" value="Immunoglobulin"/>
    <property type="match status" value="1"/>
</dbReference>
<sequence>MTNVKLSIELQSDVLLPCFFKSDLLNSNQTNETCVVWTHLNSTYKNIVEISLDGETKFWNNQGGRIRKFPKLPESELLDFSIQIRNVQQSDLGIYHCNLFRQTCLLAYKRIELHNGQTVDEVTYASVIHRPHNSSDSSDLVRDNLISGSTEVSGHGSSVLYAAIKERT</sequence>